<reference evidence="3" key="1">
    <citation type="journal article" date="2019" name="Sci. Rep.">
        <title>Draft genome of Tanacetum cinerariifolium, the natural source of mosquito coil.</title>
        <authorList>
            <person name="Yamashiro T."/>
            <person name="Shiraishi A."/>
            <person name="Satake H."/>
            <person name="Nakayama K."/>
        </authorList>
    </citation>
    <scope>NUCLEOTIDE SEQUENCE</scope>
</reference>
<evidence type="ECO:0000313" key="3">
    <source>
        <dbReference type="EMBL" id="GFC99285.1"/>
    </source>
</evidence>
<proteinExistence type="predicted"/>
<dbReference type="EMBL" id="BKCJ011165929">
    <property type="protein sequence ID" value="GFC97408.1"/>
    <property type="molecule type" value="Genomic_DNA"/>
</dbReference>
<name>A0A699SRE3_TANCI</name>
<gene>
    <name evidence="2" type="ORF">Tci_869378</name>
    <name evidence="3" type="ORF">Tci_871255</name>
</gene>
<protein>
    <submittedName>
        <fullName evidence="3">Uncharacterized protein</fullName>
    </submittedName>
</protein>
<comment type="caution">
    <text evidence="3">The sequence shown here is derived from an EMBL/GenBank/DDBJ whole genome shotgun (WGS) entry which is preliminary data.</text>
</comment>
<evidence type="ECO:0000313" key="2">
    <source>
        <dbReference type="EMBL" id="GFC97408.1"/>
    </source>
</evidence>
<feature type="region of interest" description="Disordered" evidence="1">
    <location>
        <begin position="1"/>
        <end position="32"/>
    </location>
</feature>
<sequence>MNSKNKSRDARNAGYKRRDNGKKPAKEENEKALVVQDGLGTYDWSYQVEEEATDFALMDFTSNPSSSSSSNSKREKFSKANI</sequence>
<organism evidence="3">
    <name type="scientific">Tanacetum cinerariifolium</name>
    <name type="common">Dalmatian daisy</name>
    <name type="synonym">Chrysanthemum cinerariifolium</name>
    <dbReference type="NCBI Taxonomy" id="118510"/>
    <lineage>
        <taxon>Eukaryota</taxon>
        <taxon>Viridiplantae</taxon>
        <taxon>Streptophyta</taxon>
        <taxon>Embryophyta</taxon>
        <taxon>Tracheophyta</taxon>
        <taxon>Spermatophyta</taxon>
        <taxon>Magnoliopsida</taxon>
        <taxon>eudicotyledons</taxon>
        <taxon>Gunneridae</taxon>
        <taxon>Pentapetalae</taxon>
        <taxon>asterids</taxon>
        <taxon>campanulids</taxon>
        <taxon>Asterales</taxon>
        <taxon>Asteraceae</taxon>
        <taxon>Asteroideae</taxon>
        <taxon>Anthemideae</taxon>
        <taxon>Anthemidinae</taxon>
        <taxon>Tanacetum</taxon>
    </lineage>
</organism>
<feature type="compositionally biased region" description="Basic and acidic residues" evidence="1">
    <location>
        <begin position="1"/>
        <end position="31"/>
    </location>
</feature>
<dbReference type="AlphaFoldDB" id="A0A699SRE3"/>
<dbReference type="EMBL" id="BKCJ011177431">
    <property type="protein sequence ID" value="GFC99285.1"/>
    <property type="molecule type" value="Genomic_DNA"/>
</dbReference>
<feature type="compositionally biased region" description="Basic and acidic residues" evidence="1">
    <location>
        <begin position="72"/>
        <end position="82"/>
    </location>
</feature>
<feature type="compositionally biased region" description="Low complexity" evidence="1">
    <location>
        <begin position="62"/>
        <end position="71"/>
    </location>
</feature>
<feature type="region of interest" description="Disordered" evidence="1">
    <location>
        <begin position="60"/>
        <end position="82"/>
    </location>
</feature>
<accession>A0A699SRE3</accession>
<evidence type="ECO:0000256" key="1">
    <source>
        <dbReference type="SAM" id="MobiDB-lite"/>
    </source>
</evidence>